<dbReference type="EMBL" id="DXBE01000057">
    <property type="protein sequence ID" value="HIZ69775.1"/>
    <property type="molecule type" value="Genomic_DNA"/>
</dbReference>
<evidence type="ECO:0000256" key="2">
    <source>
        <dbReference type="SAM" id="MobiDB-lite"/>
    </source>
</evidence>
<sequence>MANYDIKLFAHGVPKGQSIWGNPKAESLYIESFYGRQSSVSTQMLIEVMRMGNETSCYYTYLKTGNLQDMDGRPGGYFALTLKVNYYYADIHNIYNLLETAFNKYILGTILSSTGAGYRFRVSRLEEVASTLNGLEEELRHYLMQFSTNQDFVPLTGFKSNGQEACGTIHLLEASAKVVLEHVKRTGKISVSSLYPSAAESQLRSEIEKSAQQKISTIRQQAAAEVEKALREKEASLQASKDERLSSQRYKSLYEKSEQDLDKARRTLSEIKRSLESIHGIDGQDSVPGHGEANNRPQDMGVKTPLRRKSVLPLLNLLLTLLLVVFLIPRSCSNGGTKDKDAPNDMADTVTYESPGQENPNVEEESVPEEVATPAPGEEPLPDSGETGSEEVALEDLFEGAWIDIKGIGRSNPMRKGISYKVTLQKGPSDLEGQGQWQSTDFTIKSNDSIVPKHTGECVISYMINGKVAKTRTIIVQK</sequence>
<accession>A0A9D2G0C9</accession>
<reference evidence="3" key="2">
    <citation type="submission" date="2021-04" db="EMBL/GenBank/DDBJ databases">
        <authorList>
            <person name="Gilroy R."/>
        </authorList>
    </citation>
    <scope>NUCLEOTIDE SEQUENCE</scope>
    <source>
        <strain evidence="3">ChiHecec3B27-8219</strain>
    </source>
</reference>
<keyword evidence="1" id="KW-0175">Coiled coil</keyword>
<feature type="coiled-coil region" evidence="1">
    <location>
        <begin position="219"/>
        <end position="274"/>
    </location>
</feature>
<protein>
    <submittedName>
        <fullName evidence="3">Uncharacterized protein</fullName>
    </submittedName>
</protein>
<feature type="region of interest" description="Disordered" evidence="2">
    <location>
        <begin position="334"/>
        <end position="389"/>
    </location>
</feature>
<comment type="caution">
    <text evidence="3">The sequence shown here is derived from an EMBL/GenBank/DDBJ whole genome shotgun (WGS) entry which is preliminary data.</text>
</comment>
<organism evidence="3 4">
    <name type="scientific">Candidatus Prevotella avicola</name>
    <dbReference type="NCBI Taxonomy" id="2838738"/>
    <lineage>
        <taxon>Bacteria</taxon>
        <taxon>Pseudomonadati</taxon>
        <taxon>Bacteroidota</taxon>
        <taxon>Bacteroidia</taxon>
        <taxon>Bacteroidales</taxon>
        <taxon>Prevotellaceae</taxon>
        <taxon>Prevotella</taxon>
    </lineage>
</organism>
<dbReference type="AlphaFoldDB" id="A0A9D2G0C9"/>
<gene>
    <name evidence="3" type="ORF">H9966_07850</name>
</gene>
<evidence type="ECO:0000313" key="4">
    <source>
        <dbReference type="Proteomes" id="UP000824055"/>
    </source>
</evidence>
<proteinExistence type="predicted"/>
<evidence type="ECO:0000256" key="1">
    <source>
        <dbReference type="SAM" id="Coils"/>
    </source>
</evidence>
<evidence type="ECO:0000313" key="3">
    <source>
        <dbReference type="EMBL" id="HIZ69775.1"/>
    </source>
</evidence>
<reference evidence="3" key="1">
    <citation type="journal article" date="2021" name="PeerJ">
        <title>Extensive microbial diversity within the chicken gut microbiome revealed by metagenomics and culture.</title>
        <authorList>
            <person name="Gilroy R."/>
            <person name="Ravi A."/>
            <person name="Getino M."/>
            <person name="Pursley I."/>
            <person name="Horton D.L."/>
            <person name="Alikhan N.F."/>
            <person name="Baker D."/>
            <person name="Gharbi K."/>
            <person name="Hall N."/>
            <person name="Watson M."/>
            <person name="Adriaenssens E.M."/>
            <person name="Foster-Nyarko E."/>
            <person name="Jarju S."/>
            <person name="Secka A."/>
            <person name="Antonio M."/>
            <person name="Oren A."/>
            <person name="Chaudhuri R.R."/>
            <person name="La Ragione R."/>
            <person name="Hildebrand F."/>
            <person name="Pallen M.J."/>
        </authorList>
    </citation>
    <scope>NUCLEOTIDE SEQUENCE</scope>
    <source>
        <strain evidence="3">ChiHecec3B27-8219</strain>
    </source>
</reference>
<dbReference type="Proteomes" id="UP000824055">
    <property type="component" value="Unassembled WGS sequence"/>
</dbReference>
<name>A0A9D2G0C9_9BACT</name>
<feature type="region of interest" description="Disordered" evidence="2">
    <location>
        <begin position="279"/>
        <end position="304"/>
    </location>
</feature>